<name>T1J9J4_STRMM</name>
<feature type="domain" description="Immunoglobulin" evidence="2">
    <location>
        <begin position="16"/>
        <end position="102"/>
    </location>
</feature>
<protein>
    <recommendedName>
        <fullName evidence="2">Immunoglobulin domain-containing protein</fullName>
    </recommendedName>
</protein>
<dbReference type="AlphaFoldDB" id="T1J9J4"/>
<evidence type="ECO:0000313" key="4">
    <source>
        <dbReference type="Proteomes" id="UP000014500"/>
    </source>
</evidence>
<dbReference type="SUPFAM" id="SSF48726">
    <property type="entry name" value="Immunoglobulin"/>
    <property type="match status" value="2"/>
</dbReference>
<dbReference type="PhylomeDB" id="T1J9J4"/>
<evidence type="ECO:0000313" key="3">
    <source>
        <dbReference type="EnsemblMetazoa" id="SMAR010391-PA"/>
    </source>
</evidence>
<dbReference type="EMBL" id="JH431975">
    <property type="status" value="NOT_ANNOTATED_CDS"/>
    <property type="molecule type" value="Genomic_DNA"/>
</dbReference>
<dbReference type="Gene3D" id="2.60.40.10">
    <property type="entry name" value="Immunoglobulins"/>
    <property type="match status" value="1"/>
</dbReference>
<dbReference type="InterPro" id="IPR013783">
    <property type="entry name" value="Ig-like_fold"/>
</dbReference>
<reference evidence="4" key="1">
    <citation type="submission" date="2011-05" db="EMBL/GenBank/DDBJ databases">
        <authorList>
            <person name="Richards S.R."/>
            <person name="Qu J."/>
            <person name="Jiang H."/>
            <person name="Jhangiani S.N."/>
            <person name="Agravi P."/>
            <person name="Goodspeed R."/>
            <person name="Gross S."/>
            <person name="Mandapat C."/>
            <person name="Jackson L."/>
            <person name="Mathew T."/>
            <person name="Pu L."/>
            <person name="Thornton R."/>
            <person name="Saada N."/>
            <person name="Wilczek-Boney K.B."/>
            <person name="Lee S."/>
            <person name="Kovar C."/>
            <person name="Wu Y."/>
            <person name="Scherer S.E."/>
            <person name="Worley K.C."/>
            <person name="Muzny D.M."/>
            <person name="Gibbs R."/>
        </authorList>
    </citation>
    <scope>NUCLEOTIDE SEQUENCE</scope>
    <source>
        <strain evidence="4">Brora</strain>
    </source>
</reference>
<dbReference type="InterPro" id="IPR036179">
    <property type="entry name" value="Ig-like_dom_sf"/>
</dbReference>
<feature type="signal peptide" evidence="1">
    <location>
        <begin position="1"/>
        <end position="16"/>
    </location>
</feature>
<evidence type="ECO:0000259" key="2">
    <source>
        <dbReference type="SMART" id="SM00409"/>
    </source>
</evidence>
<dbReference type="HOGENOM" id="CLU_1598714_0_0_1"/>
<keyword evidence="1" id="KW-0732">Signal</keyword>
<sequence length="167" mass="18940">MLYAVVASLLIAGINSEIWNATMGSTATIVCSSEKTEVCKLRKIFKGHVIDRNNRNNERFLIKNSESCIFEVQNSHPNDTGIYTCQIDNDVRKSFTFSVFVESSEPQMIINNETILTNQYNTKTIVHPDKNGNVTFKCQSEQSYPRAFFSWYINGIVVTTDAIEEAH</sequence>
<proteinExistence type="predicted"/>
<organism evidence="3 4">
    <name type="scientific">Strigamia maritima</name>
    <name type="common">European centipede</name>
    <name type="synonym">Geophilus maritimus</name>
    <dbReference type="NCBI Taxonomy" id="126957"/>
    <lineage>
        <taxon>Eukaryota</taxon>
        <taxon>Metazoa</taxon>
        <taxon>Ecdysozoa</taxon>
        <taxon>Arthropoda</taxon>
        <taxon>Myriapoda</taxon>
        <taxon>Chilopoda</taxon>
        <taxon>Pleurostigmophora</taxon>
        <taxon>Geophilomorpha</taxon>
        <taxon>Linotaeniidae</taxon>
        <taxon>Strigamia</taxon>
    </lineage>
</organism>
<dbReference type="InterPro" id="IPR003599">
    <property type="entry name" value="Ig_sub"/>
</dbReference>
<keyword evidence="4" id="KW-1185">Reference proteome</keyword>
<evidence type="ECO:0000256" key="1">
    <source>
        <dbReference type="SAM" id="SignalP"/>
    </source>
</evidence>
<feature type="chain" id="PRO_5004590401" description="Immunoglobulin domain-containing protein" evidence="1">
    <location>
        <begin position="17"/>
        <end position="167"/>
    </location>
</feature>
<reference evidence="3" key="2">
    <citation type="submission" date="2015-02" db="UniProtKB">
        <authorList>
            <consortium name="EnsemblMetazoa"/>
        </authorList>
    </citation>
    <scope>IDENTIFICATION</scope>
</reference>
<dbReference type="SMART" id="SM00409">
    <property type="entry name" value="IG"/>
    <property type="match status" value="1"/>
</dbReference>
<dbReference type="Proteomes" id="UP000014500">
    <property type="component" value="Unassembled WGS sequence"/>
</dbReference>
<dbReference type="EnsemblMetazoa" id="SMAR010391-RA">
    <property type="protein sequence ID" value="SMAR010391-PA"/>
    <property type="gene ID" value="SMAR010391"/>
</dbReference>
<accession>T1J9J4</accession>